<evidence type="ECO:0000313" key="2">
    <source>
        <dbReference type="Proteomes" id="UP000836841"/>
    </source>
</evidence>
<evidence type="ECO:0000313" key="1">
    <source>
        <dbReference type="EMBL" id="CAH2036834.1"/>
    </source>
</evidence>
<reference evidence="1 2" key="1">
    <citation type="submission" date="2022-03" db="EMBL/GenBank/DDBJ databases">
        <authorList>
            <person name="Nunn A."/>
            <person name="Chopra R."/>
            <person name="Nunn A."/>
            <person name="Contreras Garrido A."/>
        </authorList>
    </citation>
    <scope>NUCLEOTIDE SEQUENCE [LARGE SCALE GENOMIC DNA]</scope>
</reference>
<dbReference type="Proteomes" id="UP000836841">
    <property type="component" value="Chromosome 1"/>
</dbReference>
<name>A0AAU9RF34_THLAR</name>
<protein>
    <submittedName>
        <fullName evidence="1">Uncharacterized protein</fullName>
    </submittedName>
</protein>
<organism evidence="1 2">
    <name type="scientific">Thlaspi arvense</name>
    <name type="common">Field penny-cress</name>
    <dbReference type="NCBI Taxonomy" id="13288"/>
    <lineage>
        <taxon>Eukaryota</taxon>
        <taxon>Viridiplantae</taxon>
        <taxon>Streptophyta</taxon>
        <taxon>Embryophyta</taxon>
        <taxon>Tracheophyta</taxon>
        <taxon>Spermatophyta</taxon>
        <taxon>Magnoliopsida</taxon>
        <taxon>eudicotyledons</taxon>
        <taxon>Gunneridae</taxon>
        <taxon>Pentapetalae</taxon>
        <taxon>rosids</taxon>
        <taxon>malvids</taxon>
        <taxon>Brassicales</taxon>
        <taxon>Brassicaceae</taxon>
        <taxon>Thlaspideae</taxon>
        <taxon>Thlaspi</taxon>
    </lineage>
</organism>
<dbReference type="EMBL" id="OU466857">
    <property type="protein sequence ID" value="CAH2036834.1"/>
    <property type="molecule type" value="Genomic_DNA"/>
</dbReference>
<proteinExistence type="predicted"/>
<accession>A0AAU9RF34</accession>
<feature type="non-terminal residue" evidence="1">
    <location>
        <position position="1"/>
    </location>
</feature>
<keyword evidence="2" id="KW-1185">Reference proteome</keyword>
<gene>
    <name evidence="1" type="ORF">TAV2_LOCUS1767</name>
</gene>
<sequence>MVFPLGFGFTYLDSGDVVDPPTRFSINRVREKRDVEKENSEGMYVTFAMTGALAWQVDP</sequence>
<dbReference type="AlphaFoldDB" id="A0AAU9RF34"/>